<reference evidence="2 3" key="1">
    <citation type="journal article" date="2016" name="Front. Microbiol.">
        <title>Comparative Genomics Analysis of Streptomyces Species Reveals Their Adaptation to the Marine Environment and Their Diversity at the Genomic Level.</title>
        <authorList>
            <person name="Tian X."/>
            <person name="Zhang Z."/>
            <person name="Yang T."/>
            <person name="Chen M."/>
            <person name="Li J."/>
            <person name="Chen F."/>
            <person name="Yang J."/>
            <person name="Li W."/>
            <person name="Zhang B."/>
            <person name="Zhang Z."/>
            <person name="Wu J."/>
            <person name="Zhang C."/>
            <person name="Long L."/>
            <person name="Xiao J."/>
        </authorList>
    </citation>
    <scope>NUCLEOTIDE SEQUENCE [LARGE SCALE GENOMIC DNA]</scope>
    <source>
        <strain evidence="2 3">SCSIO 10429</strain>
    </source>
</reference>
<dbReference type="PATRIC" id="fig|518642.10.peg.1606"/>
<evidence type="ECO:0008006" key="4">
    <source>
        <dbReference type="Google" id="ProtNLM"/>
    </source>
</evidence>
<sequence>MPELPELMAAECAAEAAASGEDPEELQQAVWLRWLESSPGTDSEARAAGRPAQSVPAVTSVPSVQAVPSARWVRSAVRAESRRARRRRNREAPLPEAGFAQEPSAEAVVLAAERWRLLAEAVAGLPGPCPEVLRTLFSGRDLTYAEAAGELGMSQGSLGPVRSRCLGCLRTMLAASDCGT</sequence>
<organism evidence="2 3">
    <name type="scientific">Streptomyces nanshensis</name>
    <dbReference type="NCBI Taxonomy" id="518642"/>
    <lineage>
        <taxon>Bacteria</taxon>
        <taxon>Bacillati</taxon>
        <taxon>Actinomycetota</taxon>
        <taxon>Actinomycetes</taxon>
        <taxon>Kitasatosporales</taxon>
        <taxon>Streptomycetaceae</taxon>
        <taxon>Streptomyces</taxon>
    </lineage>
</organism>
<comment type="caution">
    <text evidence="2">The sequence shown here is derived from an EMBL/GenBank/DDBJ whole genome shotgun (WGS) entry which is preliminary data.</text>
</comment>
<dbReference type="SUPFAM" id="SSF88659">
    <property type="entry name" value="Sigma3 and sigma4 domains of RNA polymerase sigma factors"/>
    <property type="match status" value="1"/>
</dbReference>
<keyword evidence="3" id="KW-1185">Reference proteome</keyword>
<name>A0A1E7L8W0_9ACTN</name>
<evidence type="ECO:0000313" key="2">
    <source>
        <dbReference type="EMBL" id="OEV12626.1"/>
    </source>
</evidence>
<dbReference type="EMBL" id="LJGW01000128">
    <property type="protein sequence ID" value="OEV12626.1"/>
    <property type="molecule type" value="Genomic_DNA"/>
</dbReference>
<dbReference type="InterPro" id="IPR013324">
    <property type="entry name" value="RNA_pol_sigma_r3/r4-like"/>
</dbReference>
<dbReference type="Gene3D" id="1.10.10.10">
    <property type="entry name" value="Winged helix-like DNA-binding domain superfamily/Winged helix DNA-binding domain"/>
    <property type="match status" value="1"/>
</dbReference>
<accession>A0A1E7L8W0</accession>
<gene>
    <name evidence="2" type="ORF">AN218_07395</name>
</gene>
<protein>
    <recommendedName>
        <fullName evidence="4">RNA polymerase subunit sigma</fullName>
    </recommendedName>
</protein>
<feature type="compositionally biased region" description="Low complexity" evidence="1">
    <location>
        <begin position="1"/>
        <end position="20"/>
    </location>
</feature>
<feature type="region of interest" description="Disordered" evidence="1">
    <location>
        <begin position="1"/>
        <end position="25"/>
    </location>
</feature>
<evidence type="ECO:0000313" key="3">
    <source>
        <dbReference type="Proteomes" id="UP000176005"/>
    </source>
</evidence>
<dbReference type="Proteomes" id="UP000176005">
    <property type="component" value="Unassembled WGS sequence"/>
</dbReference>
<proteinExistence type="predicted"/>
<dbReference type="InterPro" id="IPR036388">
    <property type="entry name" value="WH-like_DNA-bd_sf"/>
</dbReference>
<dbReference type="AlphaFoldDB" id="A0A1E7L8W0"/>
<evidence type="ECO:0000256" key="1">
    <source>
        <dbReference type="SAM" id="MobiDB-lite"/>
    </source>
</evidence>